<reference evidence="2 3" key="1">
    <citation type="journal article" date="2014" name="Agronomy (Basel)">
        <title>A Draft Genome Sequence for Ensete ventricosum, the Drought-Tolerant Tree Against Hunger.</title>
        <authorList>
            <person name="Harrison J."/>
            <person name="Moore K.A."/>
            <person name="Paszkiewicz K."/>
            <person name="Jones T."/>
            <person name="Grant M."/>
            <person name="Ambacheew D."/>
            <person name="Muzemil S."/>
            <person name="Studholme D.J."/>
        </authorList>
    </citation>
    <scope>NUCLEOTIDE SEQUENCE [LARGE SCALE GENOMIC DNA]</scope>
</reference>
<protein>
    <submittedName>
        <fullName evidence="2">Uncharacterized protein</fullName>
    </submittedName>
</protein>
<evidence type="ECO:0000313" key="2">
    <source>
        <dbReference type="EMBL" id="RRT65598.1"/>
    </source>
</evidence>
<evidence type="ECO:0000313" key="3">
    <source>
        <dbReference type="Proteomes" id="UP000287651"/>
    </source>
</evidence>
<dbReference type="Proteomes" id="UP000287651">
    <property type="component" value="Unassembled WGS sequence"/>
</dbReference>
<sequence>MMAEGCALGTTELMTAEKRVLGTTELMMAEECVLGTIELKMAEGHVSGTTELMMAERYVSSTTELTMAGRCVSSTIELKMAEGHVSSSIELMMAERHVSGTIELMTAEKRVMGTIELMMAKGCVSGIIELKMAERHVSGMTELMMAERHVSGTTELMMVERRVSGMTTLTMLKEGTQSEGRETSISGSSHSGIPSRRTPGREGAWRGFGKVTRGESGSRSDYHWSTQKVSQDNGEKTQGPPQRGELASGSSGERTGGLGGLFSDLPSAQVDEGYVRHAGAGGRQGLLRPSDGRLGPEGLECSDVGSVSNLSYQTRVWDDPEVALEFDRGVLHPTLAKDLYTLPSEVLIAQATKQIMLNESLKAELPGKSVADYKQSVGFGWGLRRMGQVSYKYGYRVALARFQAWYPDLEVDNDPFTERPEDGSVPMKTHQEFDDSIPPEE</sequence>
<feature type="compositionally biased region" description="Polar residues" evidence="1">
    <location>
        <begin position="223"/>
        <end position="232"/>
    </location>
</feature>
<feature type="compositionally biased region" description="Basic and acidic residues" evidence="1">
    <location>
        <begin position="212"/>
        <end position="222"/>
    </location>
</feature>
<evidence type="ECO:0000256" key="1">
    <source>
        <dbReference type="SAM" id="MobiDB-lite"/>
    </source>
</evidence>
<name>A0A426ZNP8_ENSVE</name>
<gene>
    <name evidence="2" type="ORF">B296_00012403</name>
</gene>
<comment type="caution">
    <text evidence="2">The sequence shown here is derived from an EMBL/GenBank/DDBJ whole genome shotgun (WGS) entry which is preliminary data.</text>
</comment>
<feature type="region of interest" description="Disordered" evidence="1">
    <location>
        <begin position="413"/>
        <end position="441"/>
    </location>
</feature>
<dbReference type="AlphaFoldDB" id="A0A426ZNP8"/>
<accession>A0A426ZNP8</accession>
<organism evidence="2 3">
    <name type="scientific">Ensete ventricosum</name>
    <name type="common">Abyssinian banana</name>
    <name type="synonym">Musa ensete</name>
    <dbReference type="NCBI Taxonomy" id="4639"/>
    <lineage>
        <taxon>Eukaryota</taxon>
        <taxon>Viridiplantae</taxon>
        <taxon>Streptophyta</taxon>
        <taxon>Embryophyta</taxon>
        <taxon>Tracheophyta</taxon>
        <taxon>Spermatophyta</taxon>
        <taxon>Magnoliopsida</taxon>
        <taxon>Liliopsida</taxon>
        <taxon>Zingiberales</taxon>
        <taxon>Musaceae</taxon>
        <taxon>Ensete</taxon>
    </lineage>
</organism>
<feature type="region of interest" description="Disordered" evidence="1">
    <location>
        <begin position="173"/>
        <end position="260"/>
    </location>
</feature>
<proteinExistence type="predicted"/>
<feature type="compositionally biased region" description="Low complexity" evidence="1">
    <location>
        <begin position="184"/>
        <end position="195"/>
    </location>
</feature>
<dbReference type="EMBL" id="AMZH03005757">
    <property type="protein sequence ID" value="RRT65598.1"/>
    <property type="molecule type" value="Genomic_DNA"/>
</dbReference>